<feature type="compositionally biased region" description="Basic and acidic residues" evidence="1">
    <location>
        <begin position="1"/>
        <end position="15"/>
    </location>
</feature>
<evidence type="ECO:0000313" key="3">
    <source>
        <dbReference type="Proteomes" id="UP000501240"/>
    </source>
</evidence>
<dbReference type="EMBL" id="CP053892">
    <property type="protein sequence ID" value="QKG24707.1"/>
    <property type="molecule type" value="Genomic_DNA"/>
</dbReference>
<dbReference type="InterPro" id="IPR036894">
    <property type="entry name" value="YbaB-like_sf"/>
</dbReference>
<name>A0A7D4A9E9_ACTVE</name>
<proteinExistence type="predicted"/>
<gene>
    <name evidence="2" type="ORF">ACTIVE_6356</name>
</gene>
<protein>
    <recommendedName>
        <fullName evidence="4">YbaB/EbfC DNA-binding family protein</fullName>
    </recommendedName>
</protein>
<sequence>MLETRWRTDGGHVGDETNPLDRLLNTRVPNAPQSEEEARERLESLSRSRQEAEGEQASEPPAAGEEAEQEEASARPAPPSRPEPPAAAPQAAAPVTRRGDGLEKDLWEMDALLQYASELQKTLEGIDSATPASSEATDQSGAVRVVVGSDGVPERFRVANDWNRKVDARSLGHAVAEACEMALQQRMAAWGEAMQEAGLLEEMERIDRLEAQAGAVSPGLDDSLPPGLQRKTAVHRPPLELLADRALGAQDALDAFLANHDGTPPPEPRGSGWDRNRTVGLTVTASGAVTCEIDARWAERRSGAQIADALNGVLERTRADLARAVEAAPSGVPGVDIAGLTELIADASAVTFRSPRNR</sequence>
<accession>A0A7D4A9E9</accession>
<evidence type="ECO:0008006" key="4">
    <source>
        <dbReference type="Google" id="ProtNLM"/>
    </source>
</evidence>
<dbReference type="Gene3D" id="3.30.1310.10">
    <property type="entry name" value="Nucleoid-associated protein YbaB-like domain"/>
    <property type="match status" value="1"/>
</dbReference>
<feature type="compositionally biased region" description="Pro residues" evidence="1">
    <location>
        <begin position="76"/>
        <end position="87"/>
    </location>
</feature>
<evidence type="ECO:0000256" key="1">
    <source>
        <dbReference type="SAM" id="MobiDB-lite"/>
    </source>
</evidence>
<keyword evidence="3" id="KW-1185">Reference proteome</keyword>
<dbReference type="Proteomes" id="UP000501240">
    <property type="component" value="Chromosome"/>
</dbReference>
<evidence type="ECO:0000313" key="2">
    <source>
        <dbReference type="EMBL" id="QKG24707.1"/>
    </source>
</evidence>
<organism evidence="2 3">
    <name type="scientific">Actinomadura verrucosospora</name>
    <dbReference type="NCBI Taxonomy" id="46165"/>
    <lineage>
        <taxon>Bacteria</taxon>
        <taxon>Bacillati</taxon>
        <taxon>Actinomycetota</taxon>
        <taxon>Actinomycetes</taxon>
        <taxon>Streptosporangiales</taxon>
        <taxon>Thermomonosporaceae</taxon>
        <taxon>Actinomadura</taxon>
    </lineage>
</organism>
<reference evidence="2 3" key="1">
    <citation type="submission" date="2020-05" db="EMBL/GenBank/DDBJ databases">
        <title>Actinomadura verrucosospora NRRL-B18236 (PFL_A860) Genome sequencing and assembly.</title>
        <authorList>
            <person name="Samborskyy M."/>
        </authorList>
    </citation>
    <scope>NUCLEOTIDE SEQUENCE [LARGE SCALE GENOMIC DNA]</scope>
    <source>
        <strain evidence="2 3">NRRL:B18236</strain>
    </source>
</reference>
<feature type="region of interest" description="Disordered" evidence="1">
    <location>
        <begin position="257"/>
        <end position="276"/>
    </location>
</feature>
<dbReference type="AlphaFoldDB" id="A0A7D4A9E9"/>
<feature type="compositionally biased region" description="Low complexity" evidence="1">
    <location>
        <begin position="55"/>
        <end position="64"/>
    </location>
</feature>
<feature type="compositionally biased region" description="Basic and acidic residues" evidence="1">
    <location>
        <begin position="36"/>
        <end position="52"/>
    </location>
</feature>
<feature type="region of interest" description="Disordered" evidence="1">
    <location>
        <begin position="1"/>
        <end position="98"/>
    </location>
</feature>